<proteinExistence type="predicted"/>
<keyword evidence="2" id="KW-0813">Transport</keyword>
<evidence type="ECO:0000256" key="9">
    <source>
        <dbReference type="SAM" id="Phobius"/>
    </source>
</evidence>
<evidence type="ECO:0000256" key="8">
    <source>
        <dbReference type="ARBA" id="ARBA00023136"/>
    </source>
</evidence>
<keyword evidence="5" id="KW-0598">Phosphotransferase system</keyword>
<evidence type="ECO:0000256" key="2">
    <source>
        <dbReference type="ARBA" id="ARBA00022448"/>
    </source>
</evidence>
<keyword evidence="11" id="KW-1185">Reference proteome</keyword>
<sequence>MDESKTTEKRITKKDLRSVWWRSTFLMGAWNYERMQNIGWAFSMVPAIKRLYKTKEDRAAAMHRHLEFFNTHPYAAAPILGVEIALEEQRANGADINDEAISGVKVGMMGPLAGVGDPVFWGTLRPVVGAFAASLALSRNVLGPILFFVIWNVLRMSFTWFTQNMGYTQGTNITQNLGGGMMQKITQGASILGMFIMGVLVPRWTTMNFPVVISSVKNEAKNVVDLSTLADAANRGKVSAAQLRNMYDQIISGKQVDMFKVTTLQDVFNTLIPGLMPLLLMFGVLWLLRHKVSPILIIVGLFVLGIAGYGTHILG</sequence>
<dbReference type="PANTHER" id="PTHR32502">
    <property type="entry name" value="N-ACETYLGALACTOSAMINE PERMEASE II COMPONENT-RELATED"/>
    <property type="match status" value="1"/>
</dbReference>
<keyword evidence="7 9" id="KW-1133">Transmembrane helix</keyword>
<evidence type="ECO:0000256" key="4">
    <source>
        <dbReference type="ARBA" id="ARBA00022597"/>
    </source>
</evidence>
<keyword evidence="6 9" id="KW-0812">Transmembrane</keyword>
<dbReference type="GO" id="GO:0009401">
    <property type="term" value="P:phosphoenolpyruvate-dependent sugar phosphotransferase system"/>
    <property type="evidence" value="ECO:0007669"/>
    <property type="project" value="UniProtKB-KW"/>
</dbReference>
<dbReference type="PROSITE" id="PS51108">
    <property type="entry name" value="PTS_EIID"/>
    <property type="match status" value="1"/>
</dbReference>
<dbReference type="Proteomes" id="UP000292886">
    <property type="component" value="Chromosome"/>
</dbReference>
<dbReference type="KEGG" id="wei:EQG49_09445"/>
<gene>
    <name evidence="10" type="ORF">EQG49_09445</name>
</gene>
<dbReference type="OrthoDB" id="9795582at2"/>
<dbReference type="RefSeq" id="WP_133363744.1">
    <property type="nucleotide sequence ID" value="NZ_CP037940.1"/>
</dbReference>
<keyword evidence="8 9" id="KW-0472">Membrane</keyword>
<protein>
    <submittedName>
        <fullName evidence="10">PTS system mannose/fructose/sorbose family transporter subunit IID</fullName>
    </submittedName>
</protein>
<keyword evidence="3" id="KW-1003">Cell membrane</keyword>
<feature type="transmembrane region" description="Helical" evidence="9">
    <location>
        <begin position="294"/>
        <end position="314"/>
    </location>
</feature>
<dbReference type="PANTHER" id="PTHR32502:SF5">
    <property type="entry name" value="N-ACETYLGALACTOSAMINE PERMEASE IID COMPONENT-RELATED"/>
    <property type="match status" value="1"/>
</dbReference>
<feature type="transmembrane region" description="Helical" evidence="9">
    <location>
        <begin position="141"/>
        <end position="161"/>
    </location>
</feature>
<reference evidence="11" key="1">
    <citation type="submission" date="2019-03" db="EMBL/GenBank/DDBJ databases">
        <title>Weissella sp. 26KH-42 Genome sequencing.</title>
        <authorList>
            <person name="Heo J."/>
            <person name="Kim S.-J."/>
            <person name="Kim J.-S."/>
            <person name="Hong S.-B."/>
            <person name="Kwon S.-W."/>
        </authorList>
    </citation>
    <scope>NUCLEOTIDE SEQUENCE [LARGE SCALE GENOMIC DNA]</scope>
    <source>
        <strain evidence="11">26KH-42</strain>
    </source>
</reference>
<evidence type="ECO:0000256" key="1">
    <source>
        <dbReference type="ARBA" id="ARBA00004651"/>
    </source>
</evidence>
<name>A0A4P6YVB8_9LACO</name>
<keyword evidence="4" id="KW-0762">Sugar transport</keyword>
<organism evidence="10 11">
    <name type="scientific">Periweissella cryptocerci</name>
    <dbReference type="NCBI Taxonomy" id="2506420"/>
    <lineage>
        <taxon>Bacteria</taxon>
        <taxon>Bacillati</taxon>
        <taxon>Bacillota</taxon>
        <taxon>Bacilli</taxon>
        <taxon>Lactobacillales</taxon>
        <taxon>Lactobacillaceae</taxon>
        <taxon>Periweissella</taxon>
    </lineage>
</organism>
<evidence type="ECO:0000256" key="3">
    <source>
        <dbReference type="ARBA" id="ARBA00022475"/>
    </source>
</evidence>
<dbReference type="EMBL" id="CP037940">
    <property type="protein sequence ID" value="QBO36667.1"/>
    <property type="molecule type" value="Genomic_DNA"/>
</dbReference>
<dbReference type="NCBIfam" id="TIGR00828">
    <property type="entry name" value="EIID-AGA"/>
    <property type="match status" value="1"/>
</dbReference>
<evidence type="ECO:0000256" key="5">
    <source>
        <dbReference type="ARBA" id="ARBA00022683"/>
    </source>
</evidence>
<evidence type="ECO:0000256" key="6">
    <source>
        <dbReference type="ARBA" id="ARBA00022692"/>
    </source>
</evidence>
<evidence type="ECO:0000313" key="11">
    <source>
        <dbReference type="Proteomes" id="UP000292886"/>
    </source>
</evidence>
<dbReference type="AlphaFoldDB" id="A0A4P6YVB8"/>
<feature type="transmembrane region" description="Helical" evidence="9">
    <location>
        <begin position="267"/>
        <end position="288"/>
    </location>
</feature>
<accession>A0A4P6YVB8</accession>
<dbReference type="Pfam" id="PF03613">
    <property type="entry name" value="EIID-AGA"/>
    <property type="match status" value="1"/>
</dbReference>
<evidence type="ECO:0000256" key="7">
    <source>
        <dbReference type="ARBA" id="ARBA00022989"/>
    </source>
</evidence>
<dbReference type="InterPro" id="IPR004704">
    <property type="entry name" value="PTS_IID_man"/>
</dbReference>
<dbReference type="InterPro" id="IPR050303">
    <property type="entry name" value="GatZ_KbaZ_carbometab"/>
</dbReference>
<dbReference type="GO" id="GO:0005886">
    <property type="term" value="C:plasma membrane"/>
    <property type="evidence" value="ECO:0007669"/>
    <property type="project" value="UniProtKB-SubCell"/>
</dbReference>
<evidence type="ECO:0000313" key="10">
    <source>
        <dbReference type="EMBL" id="QBO36667.1"/>
    </source>
</evidence>
<comment type="subcellular location">
    <subcellularLocation>
        <location evidence="1">Cell membrane</location>
        <topology evidence="1">Multi-pass membrane protein</topology>
    </subcellularLocation>
</comment>